<evidence type="ECO:0000313" key="2">
    <source>
        <dbReference type="Proteomes" id="UP001157502"/>
    </source>
</evidence>
<protein>
    <submittedName>
        <fullName evidence="1">Uncharacterized protein</fullName>
    </submittedName>
</protein>
<sequence>MERREKKINTQCAEERSLEHETDISQNPPPAFIYLIKHALRETINARYSPDSKHQLKERTDVIGPHP</sequence>
<dbReference type="EMBL" id="CM055751">
    <property type="protein sequence ID" value="KAJ7993263.1"/>
    <property type="molecule type" value="Genomic_DNA"/>
</dbReference>
<gene>
    <name evidence="1" type="ORF">DPEC_G00270630</name>
</gene>
<dbReference type="Proteomes" id="UP001157502">
    <property type="component" value="Chromosome 24"/>
</dbReference>
<keyword evidence="2" id="KW-1185">Reference proteome</keyword>
<proteinExistence type="predicted"/>
<organism evidence="1 2">
    <name type="scientific">Dallia pectoralis</name>
    <name type="common">Alaska blackfish</name>
    <dbReference type="NCBI Taxonomy" id="75939"/>
    <lineage>
        <taxon>Eukaryota</taxon>
        <taxon>Metazoa</taxon>
        <taxon>Chordata</taxon>
        <taxon>Craniata</taxon>
        <taxon>Vertebrata</taxon>
        <taxon>Euteleostomi</taxon>
        <taxon>Actinopterygii</taxon>
        <taxon>Neopterygii</taxon>
        <taxon>Teleostei</taxon>
        <taxon>Protacanthopterygii</taxon>
        <taxon>Esociformes</taxon>
        <taxon>Umbridae</taxon>
        <taxon>Dallia</taxon>
    </lineage>
</organism>
<accession>A0ACC2FPA6</accession>
<reference evidence="1" key="1">
    <citation type="submission" date="2021-05" db="EMBL/GenBank/DDBJ databases">
        <authorList>
            <person name="Pan Q."/>
            <person name="Jouanno E."/>
            <person name="Zahm M."/>
            <person name="Klopp C."/>
            <person name="Cabau C."/>
            <person name="Louis A."/>
            <person name="Berthelot C."/>
            <person name="Parey E."/>
            <person name="Roest Crollius H."/>
            <person name="Montfort J."/>
            <person name="Robinson-Rechavi M."/>
            <person name="Bouchez O."/>
            <person name="Lampietro C."/>
            <person name="Lopez Roques C."/>
            <person name="Donnadieu C."/>
            <person name="Postlethwait J."/>
            <person name="Bobe J."/>
            <person name="Dillon D."/>
            <person name="Chandos A."/>
            <person name="von Hippel F."/>
            <person name="Guiguen Y."/>
        </authorList>
    </citation>
    <scope>NUCLEOTIDE SEQUENCE</scope>
    <source>
        <strain evidence="1">YG-Jan2019</strain>
    </source>
</reference>
<evidence type="ECO:0000313" key="1">
    <source>
        <dbReference type="EMBL" id="KAJ7993263.1"/>
    </source>
</evidence>
<name>A0ACC2FPA6_DALPE</name>
<comment type="caution">
    <text evidence="1">The sequence shown here is derived from an EMBL/GenBank/DDBJ whole genome shotgun (WGS) entry which is preliminary data.</text>
</comment>